<keyword evidence="5 13" id="KW-0808">Transferase</keyword>
<sequence>MRSLIPRFLSILFIEIAIVFFIFFILWGMPKLSSWSPLWKLYYWELPLGLWILTLLAIFSISVAIWSVSLAQNKERELATVLQTLVQTDKTTSISTKNLSKNIRKSIESAEELILTQRKSLQRITNERAEADDKVIQERIIQERQRLARELHDSVSQQLFAASMLLSTVNETIPEDLPEHMTKPLKQTETIVQQAQLEMRALLLHLRPAALHNKSLAQGLEDLLLELKQKVFFSIHHRLEEVSLQKGAEDHLFRIAQETLSNTLRHAKATEVDILLVERDNLAIFRVQDNGVGFQNNDGKAGSYGLKNIEERAIEIGGTCKIVSIPNQGTVIEVKIPVEMEHELDDSNIISG</sequence>
<organism evidence="16 17">
    <name type="scientific">Viridibacillus soli</name>
    <dbReference type="NCBI Taxonomy" id="2798301"/>
    <lineage>
        <taxon>Bacteria</taxon>
        <taxon>Bacillati</taxon>
        <taxon>Bacillota</taxon>
        <taxon>Bacilli</taxon>
        <taxon>Bacillales</taxon>
        <taxon>Caryophanaceae</taxon>
        <taxon>Viridibacillus</taxon>
    </lineage>
</organism>
<evidence type="ECO:0000256" key="8">
    <source>
        <dbReference type="ARBA" id="ARBA00022777"/>
    </source>
</evidence>
<evidence type="ECO:0000256" key="14">
    <source>
        <dbReference type="SAM" id="Phobius"/>
    </source>
</evidence>
<evidence type="ECO:0000256" key="4">
    <source>
        <dbReference type="ARBA" id="ARBA00022553"/>
    </source>
</evidence>
<protein>
    <recommendedName>
        <fullName evidence="13">Sensor histidine kinase</fullName>
        <ecNumber evidence="13">2.7.13.3</ecNumber>
    </recommendedName>
</protein>
<feature type="transmembrane region" description="Helical" evidence="14">
    <location>
        <begin position="7"/>
        <end position="28"/>
    </location>
</feature>
<comment type="caution">
    <text evidence="16">The sequence shown here is derived from an EMBL/GenBank/DDBJ whole genome shotgun (WGS) entry which is preliminary data.</text>
</comment>
<dbReference type="RefSeq" id="WP_100794982.1">
    <property type="nucleotide sequence ID" value="NZ_JAEOAH010000015.1"/>
</dbReference>
<feature type="domain" description="Histidine kinase/HSP90-like ATPase" evidence="15">
    <location>
        <begin position="247"/>
        <end position="340"/>
    </location>
</feature>
<keyword evidence="8 13" id="KW-0418">Kinase</keyword>
<dbReference type="Proteomes" id="UP000618943">
    <property type="component" value="Unassembled WGS sequence"/>
</dbReference>
<keyword evidence="10 14" id="KW-1133">Transmembrane helix</keyword>
<evidence type="ECO:0000256" key="7">
    <source>
        <dbReference type="ARBA" id="ARBA00022741"/>
    </source>
</evidence>
<dbReference type="Pfam" id="PF02518">
    <property type="entry name" value="HATPase_c"/>
    <property type="match status" value="1"/>
</dbReference>
<accession>A0ABS1H7Y9</accession>
<dbReference type="PANTHER" id="PTHR24421:SF37">
    <property type="entry name" value="SENSOR HISTIDINE KINASE NARS"/>
    <property type="match status" value="1"/>
</dbReference>
<evidence type="ECO:0000256" key="5">
    <source>
        <dbReference type="ARBA" id="ARBA00022679"/>
    </source>
</evidence>
<evidence type="ECO:0000256" key="3">
    <source>
        <dbReference type="ARBA" id="ARBA00022475"/>
    </source>
</evidence>
<evidence type="ECO:0000256" key="2">
    <source>
        <dbReference type="ARBA" id="ARBA00004651"/>
    </source>
</evidence>
<dbReference type="InterPro" id="IPR011712">
    <property type="entry name" value="Sig_transdc_His_kin_sub3_dim/P"/>
</dbReference>
<dbReference type="GO" id="GO:0016301">
    <property type="term" value="F:kinase activity"/>
    <property type="evidence" value="ECO:0007669"/>
    <property type="project" value="UniProtKB-KW"/>
</dbReference>
<gene>
    <name evidence="16" type="ORF">JFL43_11815</name>
</gene>
<dbReference type="EMBL" id="JAEOAH010000015">
    <property type="protein sequence ID" value="MBK3495526.1"/>
    <property type="molecule type" value="Genomic_DNA"/>
</dbReference>
<evidence type="ECO:0000259" key="15">
    <source>
        <dbReference type="SMART" id="SM00387"/>
    </source>
</evidence>
<proteinExistence type="predicted"/>
<keyword evidence="6 14" id="KW-0812">Transmembrane</keyword>
<dbReference type="InterPro" id="IPR017202">
    <property type="entry name" value="LiaS/VraS"/>
</dbReference>
<keyword evidence="17" id="KW-1185">Reference proteome</keyword>
<dbReference type="InterPro" id="IPR050482">
    <property type="entry name" value="Sensor_HK_TwoCompSys"/>
</dbReference>
<evidence type="ECO:0000256" key="11">
    <source>
        <dbReference type="ARBA" id="ARBA00023012"/>
    </source>
</evidence>
<evidence type="ECO:0000256" key="12">
    <source>
        <dbReference type="ARBA" id="ARBA00023136"/>
    </source>
</evidence>
<evidence type="ECO:0000313" key="16">
    <source>
        <dbReference type="EMBL" id="MBK3495526.1"/>
    </source>
</evidence>
<dbReference type="SMART" id="SM00387">
    <property type="entry name" value="HATPase_c"/>
    <property type="match status" value="1"/>
</dbReference>
<dbReference type="Gene3D" id="3.30.565.10">
    <property type="entry name" value="Histidine kinase-like ATPase, C-terminal domain"/>
    <property type="match status" value="1"/>
</dbReference>
<comment type="catalytic activity">
    <reaction evidence="1 13">
        <text>ATP + protein L-histidine = ADP + protein N-phospho-L-histidine.</text>
        <dbReference type="EC" id="2.7.13.3"/>
    </reaction>
</comment>
<evidence type="ECO:0000256" key="9">
    <source>
        <dbReference type="ARBA" id="ARBA00022840"/>
    </source>
</evidence>
<feature type="transmembrane region" description="Helical" evidence="14">
    <location>
        <begin position="48"/>
        <end position="68"/>
    </location>
</feature>
<dbReference type="CDD" id="cd16917">
    <property type="entry name" value="HATPase_UhpB-NarQ-NarX-like"/>
    <property type="match status" value="1"/>
</dbReference>
<keyword evidence="12 13" id="KW-0472">Membrane</keyword>
<reference evidence="16 17" key="1">
    <citation type="submission" date="2020-12" db="EMBL/GenBank/DDBJ databases">
        <title>YIM B01967 draft genome.</title>
        <authorList>
            <person name="Yan X."/>
        </authorList>
    </citation>
    <scope>NUCLEOTIDE SEQUENCE [LARGE SCALE GENOMIC DNA]</scope>
    <source>
        <strain evidence="16 17">YIM B01967</strain>
    </source>
</reference>
<keyword evidence="3 13" id="KW-1003">Cell membrane</keyword>
<dbReference type="SUPFAM" id="SSF55874">
    <property type="entry name" value="ATPase domain of HSP90 chaperone/DNA topoisomerase II/histidine kinase"/>
    <property type="match status" value="1"/>
</dbReference>
<name>A0ABS1H7Y9_9BACL</name>
<evidence type="ECO:0000256" key="6">
    <source>
        <dbReference type="ARBA" id="ARBA00022692"/>
    </source>
</evidence>
<evidence type="ECO:0000256" key="10">
    <source>
        <dbReference type="ARBA" id="ARBA00022989"/>
    </source>
</evidence>
<keyword evidence="11 13" id="KW-0902">Two-component regulatory system</keyword>
<evidence type="ECO:0000256" key="13">
    <source>
        <dbReference type="PIRNR" id="PIRNR037431"/>
    </source>
</evidence>
<dbReference type="PANTHER" id="PTHR24421">
    <property type="entry name" value="NITRATE/NITRITE SENSOR PROTEIN NARX-RELATED"/>
    <property type="match status" value="1"/>
</dbReference>
<dbReference type="InterPro" id="IPR036890">
    <property type="entry name" value="HATPase_C_sf"/>
</dbReference>
<evidence type="ECO:0000313" key="17">
    <source>
        <dbReference type="Proteomes" id="UP000618943"/>
    </source>
</evidence>
<evidence type="ECO:0000256" key="1">
    <source>
        <dbReference type="ARBA" id="ARBA00000085"/>
    </source>
</evidence>
<dbReference type="Gene3D" id="1.20.5.1930">
    <property type="match status" value="1"/>
</dbReference>
<keyword evidence="4" id="KW-0597">Phosphoprotein</keyword>
<dbReference type="Pfam" id="PF07730">
    <property type="entry name" value="HisKA_3"/>
    <property type="match status" value="1"/>
</dbReference>
<dbReference type="InterPro" id="IPR003594">
    <property type="entry name" value="HATPase_dom"/>
</dbReference>
<keyword evidence="9 13" id="KW-0067">ATP-binding</keyword>
<dbReference type="PIRSF" id="PIRSF037431">
    <property type="entry name" value="STHK_LiaS"/>
    <property type="match status" value="1"/>
</dbReference>
<dbReference type="EC" id="2.7.13.3" evidence="13"/>
<comment type="subcellular location">
    <subcellularLocation>
        <location evidence="2 13">Cell membrane</location>
        <topology evidence="2 13">Multi-pass membrane protein</topology>
    </subcellularLocation>
</comment>
<keyword evidence="7 13" id="KW-0547">Nucleotide-binding</keyword>